<name>A0A515DAT2_9BURK</name>
<evidence type="ECO:0000313" key="1">
    <source>
        <dbReference type="EMBL" id="QDL37505.1"/>
    </source>
</evidence>
<dbReference type="InterPro" id="IPR029058">
    <property type="entry name" value="AB_hydrolase_fold"/>
</dbReference>
<dbReference type="AlphaFoldDB" id="A0A515DAT2"/>
<sequence length="266" mass="28922">MARDSRQAPQQDLEDLAPPSAWLLAMEFRAFWEFGAVLPAWPVLQRAPAGDGHAVIVFPGLSAGDGTTVPLRRYLGSLGYAADGWNQGFNFGPRPGVLDGAKRQVEETFHASGKKVSLIGWSLGGVYAREIAKLMPDMVRGVITLGTPFAGPPKSTNAWRIYELASGHNIERQSRNYDLPVAPPVPTTSVYSRSDGIVAWQGSIQAPSAANPHTENVEVVASHVGLGLNPSAWWAVADRLAQLEGQWRPFERKRGLHGLIFPDPQR</sequence>
<proteinExistence type="predicted"/>
<dbReference type="KEGG" id="rhf:EUB48_09680"/>
<protein>
    <submittedName>
        <fullName evidence="1">Alpha/beta hydrolase</fullName>
    </submittedName>
</protein>
<dbReference type="RefSeq" id="WP_142818672.1">
    <property type="nucleotide sequence ID" value="NZ_CP035503.1"/>
</dbReference>
<dbReference type="Gene3D" id="3.40.50.1820">
    <property type="entry name" value="alpha/beta hydrolase"/>
    <property type="match status" value="1"/>
</dbReference>
<dbReference type="GO" id="GO:0016787">
    <property type="term" value="F:hydrolase activity"/>
    <property type="evidence" value="ECO:0007669"/>
    <property type="project" value="UniProtKB-KW"/>
</dbReference>
<keyword evidence="2" id="KW-1185">Reference proteome</keyword>
<organism evidence="1 2">
    <name type="scientific">Rhodoferax sediminis</name>
    <dbReference type="NCBI Taxonomy" id="2509614"/>
    <lineage>
        <taxon>Bacteria</taxon>
        <taxon>Pseudomonadati</taxon>
        <taxon>Pseudomonadota</taxon>
        <taxon>Betaproteobacteria</taxon>
        <taxon>Burkholderiales</taxon>
        <taxon>Comamonadaceae</taxon>
        <taxon>Rhodoferax</taxon>
    </lineage>
</organism>
<reference evidence="1 2" key="1">
    <citation type="submission" date="2019-01" db="EMBL/GenBank/DDBJ databases">
        <title>Genomic insights into a novel species Rhodoferax sp.</title>
        <authorList>
            <person name="Jin L."/>
        </authorList>
    </citation>
    <scope>NUCLEOTIDE SEQUENCE [LARGE SCALE GENOMIC DNA]</scope>
    <source>
        <strain evidence="1 2">CHu59-6-5</strain>
    </source>
</reference>
<dbReference type="EMBL" id="CP035503">
    <property type="protein sequence ID" value="QDL37505.1"/>
    <property type="molecule type" value="Genomic_DNA"/>
</dbReference>
<gene>
    <name evidence="1" type="ORF">EUB48_09680</name>
</gene>
<keyword evidence="1" id="KW-0378">Hydrolase</keyword>
<dbReference type="Proteomes" id="UP000316798">
    <property type="component" value="Chromosome"/>
</dbReference>
<evidence type="ECO:0000313" key="2">
    <source>
        <dbReference type="Proteomes" id="UP000316798"/>
    </source>
</evidence>
<dbReference type="SUPFAM" id="SSF53474">
    <property type="entry name" value="alpha/beta-Hydrolases"/>
    <property type="match status" value="1"/>
</dbReference>
<dbReference type="OrthoDB" id="345573at2"/>
<accession>A0A515DAT2</accession>